<feature type="transmembrane region" description="Helical" evidence="8">
    <location>
        <begin position="80"/>
        <end position="100"/>
    </location>
</feature>
<dbReference type="InterPro" id="IPR050549">
    <property type="entry name" value="MFS_Trehalose_Transporter"/>
</dbReference>
<dbReference type="Proteomes" id="UP000325440">
    <property type="component" value="Unassembled WGS sequence"/>
</dbReference>
<evidence type="ECO:0000256" key="4">
    <source>
        <dbReference type="ARBA" id="ARBA00022597"/>
    </source>
</evidence>
<evidence type="ECO:0000256" key="5">
    <source>
        <dbReference type="ARBA" id="ARBA00022692"/>
    </source>
</evidence>
<feature type="transmembrane region" description="Helical" evidence="8">
    <location>
        <begin position="345"/>
        <end position="369"/>
    </location>
</feature>
<dbReference type="PROSITE" id="PS00216">
    <property type="entry name" value="SUGAR_TRANSPORT_1"/>
    <property type="match status" value="1"/>
</dbReference>
<evidence type="ECO:0000313" key="11">
    <source>
        <dbReference type="Proteomes" id="UP000325440"/>
    </source>
</evidence>
<feature type="transmembrane region" description="Helical" evidence="8">
    <location>
        <begin position="139"/>
        <end position="163"/>
    </location>
</feature>
<dbReference type="InterPro" id="IPR036259">
    <property type="entry name" value="MFS_trans_sf"/>
</dbReference>
<feature type="transmembrane region" description="Helical" evidence="8">
    <location>
        <begin position="381"/>
        <end position="403"/>
    </location>
</feature>
<dbReference type="EMBL" id="CABPRJ010001902">
    <property type="protein sequence ID" value="VVC40250.1"/>
    <property type="molecule type" value="Genomic_DNA"/>
</dbReference>
<name>A0A5E4NF91_9HEMI</name>
<keyword evidence="4 10" id="KW-0762">Sugar transport</keyword>
<dbReference type="PROSITE" id="PS50850">
    <property type="entry name" value="MFS"/>
    <property type="match status" value="1"/>
</dbReference>
<keyword evidence="5 8" id="KW-0812">Transmembrane</keyword>
<dbReference type="InterPro" id="IPR005828">
    <property type="entry name" value="MFS_sugar_transport-like"/>
</dbReference>
<comment type="subcellular location">
    <subcellularLocation>
        <location evidence="1">Cell membrane</location>
        <topology evidence="1">Multi-pass membrane protein</topology>
    </subcellularLocation>
</comment>
<dbReference type="Pfam" id="PF00083">
    <property type="entry name" value="Sugar_tr"/>
    <property type="match status" value="1"/>
</dbReference>
<feature type="transmembrane region" description="Helical" evidence="8">
    <location>
        <begin position="246"/>
        <end position="273"/>
    </location>
</feature>
<evidence type="ECO:0000256" key="1">
    <source>
        <dbReference type="ARBA" id="ARBA00004651"/>
    </source>
</evidence>
<accession>A0A5E4NF91</accession>
<evidence type="ECO:0000313" key="10">
    <source>
        <dbReference type="EMBL" id="VVC40250.1"/>
    </source>
</evidence>
<keyword evidence="7 8" id="KW-0472">Membrane</keyword>
<feature type="transmembrane region" description="Helical" evidence="8">
    <location>
        <begin position="311"/>
        <end position="333"/>
    </location>
</feature>
<dbReference type="GO" id="GO:0022857">
    <property type="term" value="F:transmembrane transporter activity"/>
    <property type="evidence" value="ECO:0007669"/>
    <property type="project" value="InterPro"/>
</dbReference>
<dbReference type="OrthoDB" id="4142200at2759"/>
<evidence type="ECO:0000259" key="9">
    <source>
        <dbReference type="PROSITE" id="PS50850"/>
    </source>
</evidence>
<dbReference type="InterPro" id="IPR020846">
    <property type="entry name" value="MFS_dom"/>
</dbReference>
<feature type="transmembrane region" description="Helical" evidence="8">
    <location>
        <begin position="106"/>
        <end position="127"/>
    </location>
</feature>
<dbReference type="PROSITE" id="PS00217">
    <property type="entry name" value="SUGAR_TRANSPORT_2"/>
    <property type="match status" value="1"/>
</dbReference>
<evidence type="ECO:0000256" key="7">
    <source>
        <dbReference type="ARBA" id="ARBA00023136"/>
    </source>
</evidence>
<dbReference type="GO" id="GO:0005886">
    <property type="term" value="C:plasma membrane"/>
    <property type="evidence" value="ECO:0007669"/>
    <property type="project" value="UniProtKB-SubCell"/>
</dbReference>
<feature type="domain" description="Major facilitator superfamily (MFS) profile" evidence="9">
    <location>
        <begin position="12"/>
        <end position="435"/>
    </location>
</feature>
<keyword evidence="11" id="KW-1185">Reference proteome</keyword>
<dbReference type="Gene3D" id="1.20.1250.20">
    <property type="entry name" value="MFS general substrate transporter like domains"/>
    <property type="match status" value="1"/>
</dbReference>
<protein>
    <submittedName>
        <fullName evidence="10">Sugar transporter, conserved site,Major facilitator superfamily domain,Major facilitator, sugar</fullName>
    </submittedName>
</protein>
<dbReference type="FunFam" id="1.20.1250.20:FF:000218">
    <property type="entry name" value="facilitated trehalose transporter Tret1"/>
    <property type="match status" value="1"/>
</dbReference>
<keyword evidence="6 8" id="KW-1133">Transmembrane helix</keyword>
<sequence length="475" mass="53324">MFKSGTHRQVFATVAASMSIFISGMWLGWPSSVGEKFAKHQTDVEVTYDELSWIVCLMDLGNFISPVFAGYMMDTLGRKLSIVVLGPLFIVSWLLTLYVPSIWALYGARLMAGIGKGMSYTVVPVFLGEIAGVKIRGALGSVFTIQLSSGFLFEVIVGPFLTYRTLNKVSAVMPVLFFLMFLWMPESPYYLLKKGREAKAAKCLQWYRCDSEITSELHQMDVNVQKEMENQATFYELFTNRKNFKALMVVVTACIAQRAGGISCLLAYSPLFLPEPAPIIGKFEYIMIFATMLVVVNFIGLALVDKVGRKPLLIFSEVSSGLITFTFGVYYFLKDHAGLTSFTWLPYLCHFSFAIALAIGVGFIPVVFLGEMFPVNVRSHCSAIASITMALASFVSNKIFLVISRTYGYYTMFWGFTVVNFICAYFAYRYAVETTGKTFQEIQDILEESVKNDDRQKSKAKQNDEVKTICCMKQL</sequence>
<feature type="transmembrane region" description="Helical" evidence="8">
    <location>
        <begin position="51"/>
        <end position="73"/>
    </location>
</feature>
<keyword evidence="3" id="KW-1003">Cell membrane</keyword>
<dbReference type="PANTHER" id="PTHR48021:SF46">
    <property type="entry name" value="MAJOR FACILITATOR SUPERFAMILY (MFS) PROFILE DOMAIN-CONTAINING PROTEIN"/>
    <property type="match status" value="1"/>
</dbReference>
<dbReference type="AlphaFoldDB" id="A0A5E4NF91"/>
<feature type="transmembrane region" description="Helical" evidence="8">
    <location>
        <begin position="409"/>
        <end position="428"/>
    </location>
</feature>
<evidence type="ECO:0000256" key="6">
    <source>
        <dbReference type="ARBA" id="ARBA00022989"/>
    </source>
</evidence>
<feature type="transmembrane region" description="Helical" evidence="8">
    <location>
        <begin position="285"/>
        <end position="304"/>
    </location>
</feature>
<dbReference type="InterPro" id="IPR005829">
    <property type="entry name" value="Sugar_transporter_CS"/>
</dbReference>
<feature type="transmembrane region" description="Helical" evidence="8">
    <location>
        <begin position="169"/>
        <end position="192"/>
    </location>
</feature>
<evidence type="ECO:0000256" key="8">
    <source>
        <dbReference type="SAM" id="Phobius"/>
    </source>
</evidence>
<evidence type="ECO:0000256" key="3">
    <source>
        <dbReference type="ARBA" id="ARBA00022475"/>
    </source>
</evidence>
<dbReference type="SUPFAM" id="SSF103473">
    <property type="entry name" value="MFS general substrate transporter"/>
    <property type="match status" value="1"/>
</dbReference>
<reference evidence="10 11" key="1">
    <citation type="submission" date="2019-08" db="EMBL/GenBank/DDBJ databases">
        <authorList>
            <person name="Alioto T."/>
            <person name="Alioto T."/>
            <person name="Gomez Garrido J."/>
        </authorList>
    </citation>
    <scope>NUCLEOTIDE SEQUENCE [LARGE SCALE GENOMIC DNA]</scope>
</reference>
<proteinExistence type="predicted"/>
<feature type="transmembrane region" description="Helical" evidence="8">
    <location>
        <begin position="12"/>
        <end position="31"/>
    </location>
</feature>
<keyword evidence="2" id="KW-0813">Transport</keyword>
<organism evidence="10 11">
    <name type="scientific">Cinara cedri</name>
    <dbReference type="NCBI Taxonomy" id="506608"/>
    <lineage>
        <taxon>Eukaryota</taxon>
        <taxon>Metazoa</taxon>
        <taxon>Ecdysozoa</taxon>
        <taxon>Arthropoda</taxon>
        <taxon>Hexapoda</taxon>
        <taxon>Insecta</taxon>
        <taxon>Pterygota</taxon>
        <taxon>Neoptera</taxon>
        <taxon>Paraneoptera</taxon>
        <taxon>Hemiptera</taxon>
        <taxon>Sternorrhyncha</taxon>
        <taxon>Aphidomorpha</taxon>
        <taxon>Aphidoidea</taxon>
        <taxon>Aphididae</taxon>
        <taxon>Lachninae</taxon>
        <taxon>Cinara</taxon>
    </lineage>
</organism>
<gene>
    <name evidence="10" type="ORF">CINCED_3A014960</name>
</gene>
<dbReference type="PANTHER" id="PTHR48021">
    <property type="match status" value="1"/>
</dbReference>
<evidence type="ECO:0000256" key="2">
    <source>
        <dbReference type="ARBA" id="ARBA00022448"/>
    </source>
</evidence>